<keyword evidence="1" id="KW-0808">Transferase</keyword>
<comment type="caution">
    <text evidence="1">The sequence shown here is derived from an EMBL/GenBank/DDBJ whole genome shotgun (WGS) entry which is preliminary data.</text>
</comment>
<gene>
    <name evidence="1" type="ORF">HaLaN_25556</name>
</gene>
<reference evidence="1 2" key="1">
    <citation type="submission" date="2020-02" db="EMBL/GenBank/DDBJ databases">
        <title>Draft genome sequence of Haematococcus lacustris strain NIES-144.</title>
        <authorList>
            <person name="Morimoto D."/>
            <person name="Nakagawa S."/>
            <person name="Yoshida T."/>
            <person name="Sawayama S."/>
        </authorList>
    </citation>
    <scope>NUCLEOTIDE SEQUENCE [LARGE SCALE GENOMIC DNA]</scope>
    <source>
        <strain evidence="1 2">NIES-144</strain>
    </source>
</reference>
<organism evidence="1 2">
    <name type="scientific">Haematococcus lacustris</name>
    <name type="common">Green alga</name>
    <name type="synonym">Haematococcus pluvialis</name>
    <dbReference type="NCBI Taxonomy" id="44745"/>
    <lineage>
        <taxon>Eukaryota</taxon>
        <taxon>Viridiplantae</taxon>
        <taxon>Chlorophyta</taxon>
        <taxon>core chlorophytes</taxon>
        <taxon>Chlorophyceae</taxon>
        <taxon>CS clade</taxon>
        <taxon>Chlamydomonadales</taxon>
        <taxon>Haematococcaceae</taxon>
        <taxon>Haematococcus</taxon>
    </lineage>
</organism>
<sequence>MAVLWTGSPHTTYALTDLQRDWSLIKAAGAQAREAVLPDRQSFVNLAEAVNMSYQVQQGEGMQPLPDHGQLAAKYLGGGFG</sequence>
<dbReference type="AlphaFoldDB" id="A0A6A0A0B3"/>
<dbReference type="EMBL" id="BLLF01003410">
    <property type="protein sequence ID" value="GFH27260.1"/>
    <property type="molecule type" value="Genomic_DNA"/>
</dbReference>
<keyword evidence="2" id="KW-1185">Reference proteome</keyword>
<evidence type="ECO:0000313" key="1">
    <source>
        <dbReference type="EMBL" id="GFH27260.1"/>
    </source>
</evidence>
<name>A0A6A0A0B3_HAELA</name>
<dbReference type="GO" id="GO:0016740">
    <property type="term" value="F:transferase activity"/>
    <property type="evidence" value="ECO:0007669"/>
    <property type="project" value="UniProtKB-KW"/>
</dbReference>
<accession>A0A6A0A0B3</accession>
<proteinExistence type="predicted"/>
<feature type="non-terminal residue" evidence="1">
    <location>
        <position position="81"/>
    </location>
</feature>
<dbReference type="Proteomes" id="UP000485058">
    <property type="component" value="Unassembled WGS sequence"/>
</dbReference>
<protein>
    <submittedName>
        <fullName evidence="1">Cytidyltransferase</fullName>
    </submittedName>
</protein>
<evidence type="ECO:0000313" key="2">
    <source>
        <dbReference type="Proteomes" id="UP000485058"/>
    </source>
</evidence>